<comment type="caution">
    <text evidence="7">The sequence shown here is derived from an EMBL/GenBank/DDBJ whole genome shotgun (WGS) entry which is preliminary data.</text>
</comment>
<dbReference type="GO" id="GO:0004170">
    <property type="term" value="F:dUTP diphosphatase activity"/>
    <property type="evidence" value="ECO:0007669"/>
    <property type="project" value="UniProtKB-EC"/>
</dbReference>
<organism evidence="7 8">
    <name type="scientific">Qingrenia yutianensis</name>
    <dbReference type="NCBI Taxonomy" id="2763676"/>
    <lineage>
        <taxon>Bacteria</taxon>
        <taxon>Bacillati</taxon>
        <taxon>Bacillota</taxon>
        <taxon>Clostridia</taxon>
        <taxon>Eubacteriales</taxon>
        <taxon>Oscillospiraceae</taxon>
        <taxon>Qingrenia</taxon>
    </lineage>
</organism>
<dbReference type="Pfam" id="PF00692">
    <property type="entry name" value="dUTPase"/>
    <property type="match status" value="1"/>
</dbReference>
<protein>
    <recommendedName>
        <fullName evidence="2">dUTP diphosphatase</fullName>
        <ecNumber evidence="2">3.6.1.23</ecNumber>
    </recommendedName>
</protein>
<dbReference type="PANTHER" id="PTHR11241">
    <property type="entry name" value="DEOXYURIDINE 5'-TRIPHOSPHATE NUCLEOTIDOHYDROLASE"/>
    <property type="match status" value="1"/>
</dbReference>
<dbReference type="CDD" id="cd07557">
    <property type="entry name" value="trimeric_dUTPase"/>
    <property type="match status" value="1"/>
</dbReference>
<keyword evidence="8" id="KW-1185">Reference proteome</keyword>
<dbReference type="EMBL" id="JACRTE010000009">
    <property type="protein sequence ID" value="MBC8596831.1"/>
    <property type="molecule type" value="Genomic_DNA"/>
</dbReference>
<accession>A0A926F8S0</accession>
<dbReference type="InterPro" id="IPR029054">
    <property type="entry name" value="dUTPase-like"/>
</dbReference>
<feature type="domain" description="dUTPase-like" evidence="6">
    <location>
        <begin position="14"/>
        <end position="144"/>
    </location>
</feature>
<keyword evidence="3 7" id="KW-0378">Hydrolase</keyword>
<dbReference type="Proteomes" id="UP000647416">
    <property type="component" value="Unassembled WGS sequence"/>
</dbReference>
<dbReference type="EC" id="3.6.1.23" evidence="2"/>
<evidence type="ECO:0000256" key="3">
    <source>
        <dbReference type="ARBA" id="ARBA00022801"/>
    </source>
</evidence>
<evidence type="ECO:0000256" key="4">
    <source>
        <dbReference type="ARBA" id="ARBA00023080"/>
    </source>
</evidence>
<comment type="similarity">
    <text evidence="1">Belongs to the dUTPase family.</text>
</comment>
<evidence type="ECO:0000256" key="1">
    <source>
        <dbReference type="ARBA" id="ARBA00006581"/>
    </source>
</evidence>
<dbReference type="AlphaFoldDB" id="A0A926F8S0"/>
<sequence>MEKTKVKFIKLNENAVVPTYGTQYSAGADLYASEECEIGAGKTVMVHTALAMEIPEGFGGFVFARSGLATKRGLAPANKVGVIDSDYRGEIMVSLYNQSGETQVVAKGERIAQLVIIPYITAKFIESDALSETVRGEGGFGSTGRK</sequence>
<dbReference type="PANTHER" id="PTHR11241:SF0">
    <property type="entry name" value="DEOXYURIDINE 5'-TRIPHOSPHATE NUCLEOTIDOHYDROLASE"/>
    <property type="match status" value="1"/>
</dbReference>
<evidence type="ECO:0000259" key="6">
    <source>
        <dbReference type="Pfam" id="PF00692"/>
    </source>
</evidence>
<dbReference type="GO" id="GO:0046081">
    <property type="term" value="P:dUTP catabolic process"/>
    <property type="evidence" value="ECO:0007669"/>
    <property type="project" value="InterPro"/>
</dbReference>
<keyword evidence="4" id="KW-0546">Nucleotide metabolism</keyword>
<dbReference type="GO" id="GO:0000287">
    <property type="term" value="F:magnesium ion binding"/>
    <property type="evidence" value="ECO:0007669"/>
    <property type="project" value="InterPro"/>
</dbReference>
<evidence type="ECO:0000256" key="5">
    <source>
        <dbReference type="ARBA" id="ARBA00047686"/>
    </source>
</evidence>
<dbReference type="InterPro" id="IPR033704">
    <property type="entry name" value="dUTPase_trimeric"/>
</dbReference>
<proteinExistence type="inferred from homology"/>
<name>A0A926F8S0_9FIRM</name>
<evidence type="ECO:0000313" key="8">
    <source>
        <dbReference type="Proteomes" id="UP000647416"/>
    </source>
</evidence>
<comment type="catalytic activity">
    <reaction evidence="5">
        <text>dUTP + H2O = dUMP + diphosphate + H(+)</text>
        <dbReference type="Rhea" id="RHEA:10248"/>
        <dbReference type="ChEBI" id="CHEBI:15377"/>
        <dbReference type="ChEBI" id="CHEBI:15378"/>
        <dbReference type="ChEBI" id="CHEBI:33019"/>
        <dbReference type="ChEBI" id="CHEBI:61555"/>
        <dbReference type="ChEBI" id="CHEBI:246422"/>
        <dbReference type="EC" id="3.6.1.23"/>
    </reaction>
</comment>
<dbReference type="NCBIfam" id="NF001862">
    <property type="entry name" value="PRK00601.1"/>
    <property type="match status" value="1"/>
</dbReference>
<dbReference type="SUPFAM" id="SSF51283">
    <property type="entry name" value="dUTPase-like"/>
    <property type="match status" value="1"/>
</dbReference>
<dbReference type="GO" id="GO:0006226">
    <property type="term" value="P:dUMP biosynthetic process"/>
    <property type="evidence" value="ECO:0007669"/>
    <property type="project" value="InterPro"/>
</dbReference>
<dbReference type="NCBIfam" id="TIGR00576">
    <property type="entry name" value="dut"/>
    <property type="match status" value="1"/>
</dbReference>
<dbReference type="RefSeq" id="WP_262432211.1">
    <property type="nucleotide sequence ID" value="NZ_JACRTE010000009.1"/>
</dbReference>
<gene>
    <name evidence="7" type="primary">dut</name>
    <name evidence="7" type="ORF">H8706_08120</name>
</gene>
<evidence type="ECO:0000313" key="7">
    <source>
        <dbReference type="EMBL" id="MBC8596831.1"/>
    </source>
</evidence>
<evidence type="ECO:0000256" key="2">
    <source>
        <dbReference type="ARBA" id="ARBA00012379"/>
    </source>
</evidence>
<reference evidence="7" key="1">
    <citation type="submission" date="2020-08" db="EMBL/GenBank/DDBJ databases">
        <title>Genome public.</title>
        <authorList>
            <person name="Liu C."/>
            <person name="Sun Q."/>
        </authorList>
    </citation>
    <scope>NUCLEOTIDE SEQUENCE</scope>
    <source>
        <strain evidence="7">NSJ-50</strain>
    </source>
</reference>
<dbReference type="InterPro" id="IPR008181">
    <property type="entry name" value="dUTPase"/>
</dbReference>
<dbReference type="Gene3D" id="2.70.40.10">
    <property type="match status" value="1"/>
</dbReference>
<dbReference type="InterPro" id="IPR036157">
    <property type="entry name" value="dUTPase-like_sf"/>
</dbReference>